<proteinExistence type="predicted"/>
<reference evidence="1" key="1">
    <citation type="submission" date="2020-03" db="EMBL/GenBank/DDBJ databases">
        <title>The deep terrestrial virosphere.</title>
        <authorList>
            <person name="Holmfeldt K."/>
            <person name="Nilsson E."/>
            <person name="Simone D."/>
            <person name="Lopez-Fernandez M."/>
            <person name="Wu X."/>
            <person name="de Brujin I."/>
            <person name="Lundin D."/>
            <person name="Andersson A."/>
            <person name="Bertilsson S."/>
            <person name="Dopson M."/>
        </authorList>
    </citation>
    <scope>NUCLEOTIDE SEQUENCE</scope>
    <source>
        <strain evidence="1">TM448A02956</strain>
    </source>
</reference>
<gene>
    <name evidence="1" type="ORF">TM448A02956_0003</name>
</gene>
<evidence type="ECO:0000313" key="1">
    <source>
        <dbReference type="EMBL" id="QJA52738.1"/>
    </source>
</evidence>
<protein>
    <submittedName>
        <fullName evidence="1">Uncharacterized protein</fullName>
    </submittedName>
</protein>
<sequence length="78" mass="9003">MSKKAEEYNVTVLSRDEITTYPKLGQAVITFLVTYIAAGLPPHTIRIPKDRWTLQTERTLIRASIEDRLTKKPEAYRV</sequence>
<organism evidence="1">
    <name type="scientific">viral metagenome</name>
    <dbReference type="NCBI Taxonomy" id="1070528"/>
    <lineage>
        <taxon>unclassified sequences</taxon>
        <taxon>metagenomes</taxon>
        <taxon>organismal metagenomes</taxon>
    </lineage>
</organism>
<name>A0A6H1ZZ03_9ZZZZ</name>
<accession>A0A6H1ZZ03</accession>
<dbReference type="EMBL" id="MT144364">
    <property type="protein sequence ID" value="QJA52738.1"/>
    <property type="molecule type" value="Genomic_DNA"/>
</dbReference>
<dbReference type="AlphaFoldDB" id="A0A6H1ZZ03"/>